<evidence type="ECO:0000256" key="6">
    <source>
        <dbReference type="SAM" id="MobiDB-lite"/>
    </source>
</evidence>
<feature type="compositionally biased region" description="Low complexity" evidence="6">
    <location>
        <begin position="391"/>
        <end position="403"/>
    </location>
</feature>
<feature type="compositionally biased region" description="Basic and acidic residues" evidence="6">
    <location>
        <begin position="277"/>
        <end position="291"/>
    </location>
</feature>
<evidence type="ECO:0000313" key="8">
    <source>
        <dbReference type="EMBL" id="CAB0004595.1"/>
    </source>
</evidence>
<dbReference type="Pfam" id="PF00692">
    <property type="entry name" value="dUTPase"/>
    <property type="match status" value="1"/>
</dbReference>
<feature type="region of interest" description="Disordered" evidence="6">
    <location>
        <begin position="143"/>
        <end position="413"/>
    </location>
</feature>
<dbReference type="Gene3D" id="2.70.40.10">
    <property type="match status" value="1"/>
</dbReference>
<feature type="compositionally biased region" description="Polar residues" evidence="6">
    <location>
        <begin position="346"/>
        <end position="356"/>
    </location>
</feature>
<feature type="domain" description="dUTPase-like" evidence="7">
    <location>
        <begin position="901"/>
        <end position="1009"/>
    </location>
</feature>
<dbReference type="PANTHER" id="PTHR11241:SF0">
    <property type="entry name" value="DEOXYURIDINE 5'-TRIPHOSPHATE NUCLEOTIDOHYDROLASE"/>
    <property type="match status" value="1"/>
</dbReference>
<dbReference type="Proteomes" id="UP000479000">
    <property type="component" value="Unassembled WGS sequence"/>
</dbReference>
<feature type="compositionally biased region" description="Polar residues" evidence="6">
    <location>
        <begin position="531"/>
        <end position="545"/>
    </location>
</feature>
<dbReference type="EMBL" id="CADCXU010015112">
    <property type="protein sequence ID" value="CAB0004595.1"/>
    <property type="molecule type" value="Genomic_DNA"/>
</dbReference>
<feature type="compositionally biased region" description="Basic and acidic residues" evidence="6">
    <location>
        <begin position="357"/>
        <end position="369"/>
    </location>
</feature>
<feature type="compositionally biased region" description="Polar residues" evidence="6">
    <location>
        <begin position="226"/>
        <end position="240"/>
    </location>
</feature>
<dbReference type="EC" id="3.6.1.23" evidence="3"/>
<evidence type="ECO:0000256" key="2">
    <source>
        <dbReference type="ARBA" id="ARBA00006581"/>
    </source>
</evidence>
<evidence type="ECO:0000256" key="5">
    <source>
        <dbReference type="ARBA" id="ARBA00023080"/>
    </source>
</evidence>
<dbReference type="SUPFAM" id="SSF51283">
    <property type="entry name" value="dUTPase-like"/>
    <property type="match status" value="1"/>
</dbReference>
<keyword evidence="9" id="KW-1185">Reference proteome</keyword>
<dbReference type="PANTHER" id="PTHR11241">
    <property type="entry name" value="DEOXYURIDINE 5'-TRIPHOSPHATE NUCLEOTIDOHYDROLASE"/>
    <property type="match status" value="1"/>
</dbReference>
<feature type="region of interest" description="Disordered" evidence="6">
    <location>
        <begin position="512"/>
        <end position="551"/>
    </location>
</feature>
<evidence type="ECO:0000256" key="1">
    <source>
        <dbReference type="ARBA" id="ARBA00005142"/>
    </source>
</evidence>
<dbReference type="InterPro" id="IPR033704">
    <property type="entry name" value="dUTPase_trimeric"/>
</dbReference>
<feature type="compositionally biased region" description="Basic and acidic residues" evidence="6">
    <location>
        <begin position="212"/>
        <end position="225"/>
    </location>
</feature>
<comment type="similarity">
    <text evidence="2">Belongs to the dUTPase family.</text>
</comment>
<dbReference type="GO" id="GO:0000287">
    <property type="term" value="F:magnesium ion binding"/>
    <property type="evidence" value="ECO:0007669"/>
    <property type="project" value="InterPro"/>
</dbReference>
<feature type="compositionally biased region" description="Basic and acidic residues" evidence="6">
    <location>
        <begin position="404"/>
        <end position="413"/>
    </location>
</feature>
<dbReference type="GO" id="GO:0046081">
    <property type="term" value="P:dUTP catabolic process"/>
    <property type="evidence" value="ECO:0007669"/>
    <property type="project" value="InterPro"/>
</dbReference>
<dbReference type="InterPro" id="IPR008181">
    <property type="entry name" value="dUTPase"/>
</dbReference>
<dbReference type="InterPro" id="IPR029054">
    <property type="entry name" value="dUTPase-like"/>
</dbReference>
<dbReference type="InterPro" id="IPR036157">
    <property type="entry name" value="dUTPase-like_sf"/>
</dbReference>
<feature type="compositionally biased region" description="Basic and acidic residues" evidence="6">
    <location>
        <begin position="870"/>
        <end position="880"/>
    </location>
</feature>
<proteinExistence type="inferred from homology"/>
<feature type="compositionally biased region" description="Polar residues" evidence="6">
    <location>
        <begin position="267"/>
        <end position="276"/>
    </location>
</feature>
<feature type="compositionally biased region" description="Basic and acidic residues" evidence="6">
    <location>
        <begin position="596"/>
        <end position="609"/>
    </location>
</feature>
<evidence type="ECO:0000313" key="9">
    <source>
        <dbReference type="Proteomes" id="UP000479000"/>
    </source>
</evidence>
<evidence type="ECO:0000256" key="4">
    <source>
        <dbReference type="ARBA" id="ARBA00022801"/>
    </source>
</evidence>
<feature type="compositionally biased region" description="Basic and acidic residues" evidence="6">
    <location>
        <begin position="746"/>
        <end position="755"/>
    </location>
</feature>
<dbReference type="AlphaFoldDB" id="A0A6H5GNB9"/>
<dbReference type="GO" id="GO:0006226">
    <property type="term" value="P:dUMP biosynthetic process"/>
    <property type="evidence" value="ECO:0007669"/>
    <property type="project" value="UniProtKB-UniPathway"/>
</dbReference>
<dbReference type="GO" id="GO:0004170">
    <property type="term" value="F:dUTP diphosphatase activity"/>
    <property type="evidence" value="ECO:0007669"/>
    <property type="project" value="UniProtKB-EC"/>
</dbReference>
<evidence type="ECO:0000259" key="7">
    <source>
        <dbReference type="Pfam" id="PF00692"/>
    </source>
</evidence>
<organism evidence="8 9">
    <name type="scientific">Nesidiocoris tenuis</name>
    <dbReference type="NCBI Taxonomy" id="355587"/>
    <lineage>
        <taxon>Eukaryota</taxon>
        <taxon>Metazoa</taxon>
        <taxon>Ecdysozoa</taxon>
        <taxon>Arthropoda</taxon>
        <taxon>Hexapoda</taxon>
        <taxon>Insecta</taxon>
        <taxon>Pterygota</taxon>
        <taxon>Neoptera</taxon>
        <taxon>Paraneoptera</taxon>
        <taxon>Hemiptera</taxon>
        <taxon>Heteroptera</taxon>
        <taxon>Panheteroptera</taxon>
        <taxon>Cimicomorpha</taxon>
        <taxon>Miridae</taxon>
        <taxon>Dicyphina</taxon>
        <taxon>Nesidiocoris</taxon>
    </lineage>
</organism>
<evidence type="ECO:0000256" key="3">
    <source>
        <dbReference type="ARBA" id="ARBA00012379"/>
    </source>
</evidence>
<keyword evidence="4" id="KW-0378">Hydrolase</keyword>
<feature type="compositionally biased region" description="Polar residues" evidence="6">
    <location>
        <begin position="478"/>
        <end position="493"/>
    </location>
</feature>
<keyword evidence="5" id="KW-0546">Nucleotide metabolism</keyword>
<protein>
    <recommendedName>
        <fullName evidence="3">dUTP diphosphatase</fullName>
        <ecNumber evidence="3">3.6.1.23</ecNumber>
    </recommendedName>
</protein>
<comment type="pathway">
    <text evidence="1">Pyrimidine metabolism; dUMP biosynthesis; dUMP from dCTP (dUTP route): step 2/2.</text>
</comment>
<feature type="region of interest" description="Disordered" evidence="6">
    <location>
        <begin position="596"/>
        <end position="884"/>
    </location>
</feature>
<feature type="region of interest" description="Disordered" evidence="6">
    <location>
        <begin position="474"/>
        <end position="496"/>
    </location>
</feature>
<feature type="compositionally biased region" description="Basic and acidic residues" evidence="6">
    <location>
        <begin position="325"/>
        <end position="343"/>
    </location>
</feature>
<feature type="compositionally biased region" description="Polar residues" evidence="6">
    <location>
        <begin position="669"/>
        <end position="684"/>
    </location>
</feature>
<dbReference type="UniPathway" id="UPA00610">
    <property type="reaction ID" value="UER00666"/>
</dbReference>
<reference evidence="8 9" key="1">
    <citation type="submission" date="2020-02" db="EMBL/GenBank/DDBJ databases">
        <authorList>
            <person name="Ferguson B K."/>
        </authorList>
    </citation>
    <scope>NUCLEOTIDE SEQUENCE [LARGE SCALE GENOMIC DNA]</scope>
</reference>
<accession>A0A6H5GNB9</accession>
<name>A0A6H5GNB9_9HEMI</name>
<feature type="compositionally biased region" description="Basic and acidic residues" evidence="6">
    <location>
        <begin position="143"/>
        <end position="154"/>
    </location>
</feature>
<sequence>MTSSKQTMVPELHSGLLDLIRVLGKLAHCASRTTIICEPFVPFHTSTRYHKNCSGSPSPLEATLKQLRSRPSSFWNPIQPKTYYYNCFNYQNVPARNEHYKEIDDKYEQIKQNKLCYDPPDCGDDLISKFLSDSDTRIRHKEHNERLLHDKESGPLRPTKVQSAPAYRPGQSAGTSSRPDLGAQDLGVKPESKTQGLGVRPASTAPTLNAKPDSRGPQRSMHESRAQAQSVKPESKTQAQGVKPEPKTQVQGVKRESKTQGLGARPESTSQTPSAKSDSRAPQRPIPESRAHGQSLKPESKYGVVDPKIAKPESSSSKRGPKSVTTEHDEKSKGRLKADEIKSPKGKSTNQISSNYDKSDLSLHSEESRSTCNLGETSESDSETQVRKLPSSASSKKSMTKSARSAEAEDLYKSDVEELKEMIQRLENENLLRYQAMLNLMREMSTKDFCRATCDREISGRDFCRGAGAREMKEVKDSSSVGNVTAGATSGASSGDLRTKSAKCARFDNDLATSSGSSLASESEKSFKLSGRNSPKMASSQSKLSANHPDALSKTSFHADAEMTLHNLMEMSSIIADVVVFETVKELMRKSKYRAPCKEEGKPFEKEEQGTIDSPFETAANKKAAPAGKSATGSKKTHSEPLPSKSGGKIAEKSSVMEDASVSREPFVETQSIKSSHATKQQIPSGPGPDGKVLKNTIPSKKIPPEDLTSGGSVTSNRSKTKDSNKIPQVQPTARAAPKSENIASEPKRNPECPKHGTSPKRSTGSFGTREEHETSQSTKSTCRKYENGPPTKPEPRRMSPCTDGRPPKPSSADGPKSRPQEYSTGSAPEDVRQNVKSTGRKYDTAPPTKPEIRMSPCADGRPPMPTGGDRSRSPTRDISSDYNDGTVLYYTRTTKNAFPPQKDSANAAGFMLRSAYDYNIQPRSVLSVKTDLFVELPPNSYGRLAPRNCLTKNFGIDVIGDVIDHDYGDTVTVVLINHSDTEVPIKRGAKIAQLICERIYQPKLQERREQSPHK</sequence>
<gene>
    <name evidence="8" type="ORF">NTEN_LOCUS10072</name>
</gene>
<dbReference type="CDD" id="cd07557">
    <property type="entry name" value="trimeric_dUTPase"/>
    <property type="match status" value="1"/>
</dbReference>